<dbReference type="InterPro" id="IPR000719">
    <property type="entry name" value="Prot_kinase_dom"/>
</dbReference>
<dbReference type="SUPFAM" id="SSF48403">
    <property type="entry name" value="Ankyrin repeat"/>
    <property type="match status" value="1"/>
</dbReference>
<feature type="repeat" description="ANK" evidence="3">
    <location>
        <begin position="509"/>
        <end position="543"/>
    </location>
</feature>
<dbReference type="Gene3D" id="1.25.40.20">
    <property type="entry name" value="Ankyrin repeat-containing domain"/>
    <property type="match status" value="1"/>
</dbReference>
<dbReference type="InterPro" id="IPR008271">
    <property type="entry name" value="Ser/Thr_kinase_AS"/>
</dbReference>
<feature type="repeat" description="ANK" evidence="3">
    <location>
        <begin position="410"/>
        <end position="442"/>
    </location>
</feature>
<keyword evidence="6" id="KW-1185">Reference proteome</keyword>
<dbReference type="Gene3D" id="1.10.510.10">
    <property type="entry name" value="Transferase(Phosphotransferase) domain 1"/>
    <property type="match status" value="1"/>
</dbReference>
<dbReference type="PROSITE" id="PS50011">
    <property type="entry name" value="PROTEIN_KINASE_DOM"/>
    <property type="match status" value="1"/>
</dbReference>
<dbReference type="PANTHER" id="PTHR24171">
    <property type="entry name" value="ANKYRIN REPEAT DOMAIN-CONTAINING PROTEIN 39-RELATED"/>
    <property type="match status" value="1"/>
</dbReference>
<evidence type="ECO:0000256" key="1">
    <source>
        <dbReference type="ARBA" id="ARBA00022737"/>
    </source>
</evidence>
<dbReference type="Proteomes" id="UP000325395">
    <property type="component" value="Unassembled WGS sequence"/>
</dbReference>
<dbReference type="Pfam" id="PF00069">
    <property type="entry name" value="Pkinase"/>
    <property type="match status" value="1"/>
</dbReference>
<dbReference type="SMART" id="SM00248">
    <property type="entry name" value="ANK"/>
    <property type="match status" value="6"/>
</dbReference>
<evidence type="ECO:0000313" key="6">
    <source>
        <dbReference type="Proteomes" id="UP000325395"/>
    </source>
</evidence>
<evidence type="ECO:0000256" key="3">
    <source>
        <dbReference type="PROSITE-ProRule" id="PRU00023"/>
    </source>
</evidence>
<keyword evidence="1" id="KW-0677">Repeat</keyword>
<dbReference type="SUPFAM" id="SSF56112">
    <property type="entry name" value="Protein kinase-like (PK-like)"/>
    <property type="match status" value="1"/>
</dbReference>
<dbReference type="InterPro" id="IPR002110">
    <property type="entry name" value="Ankyrin_rpt"/>
</dbReference>
<evidence type="ECO:0000256" key="2">
    <source>
        <dbReference type="ARBA" id="ARBA00023043"/>
    </source>
</evidence>
<dbReference type="Pfam" id="PF12796">
    <property type="entry name" value="Ank_2"/>
    <property type="match status" value="2"/>
</dbReference>
<dbReference type="PROSITE" id="PS50297">
    <property type="entry name" value="ANK_REP_REGION"/>
    <property type="match status" value="5"/>
</dbReference>
<name>A0ABQ6WEF9_9EURO</name>
<protein>
    <submittedName>
        <fullName evidence="5">Kinase-like protein</fullName>
    </submittedName>
</protein>
<dbReference type="EMBL" id="ML735766">
    <property type="protein sequence ID" value="KAE8415532.1"/>
    <property type="molecule type" value="Genomic_DNA"/>
</dbReference>
<feature type="repeat" description="ANK" evidence="3">
    <location>
        <begin position="443"/>
        <end position="476"/>
    </location>
</feature>
<reference evidence="5 6" key="1">
    <citation type="submission" date="2019-04" db="EMBL/GenBank/DDBJ databases">
        <authorList>
            <consortium name="DOE Joint Genome Institute"/>
            <person name="Mondo S."/>
            <person name="Kjaerbolling I."/>
            <person name="Vesth T."/>
            <person name="Frisvad J.C."/>
            <person name="Nybo J.L."/>
            <person name="Theobald S."/>
            <person name="Kildgaard S."/>
            <person name="Isbrandt T."/>
            <person name="Kuo A."/>
            <person name="Sato A."/>
            <person name="Lyhne E.K."/>
            <person name="Kogle M.E."/>
            <person name="Wiebenga A."/>
            <person name="Kun R.S."/>
            <person name="Lubbers R.J."/>
            <person name="Makela M.R."/>
            <person name="Barry K."/>
            <person name="Chovatia M."/>
            <person name="Clum A."/>
            <person name="Daum C."/>
            <person name="Haridas S."/>
            <person name="He G."/>
            <person name="LaButti K."/>
            <person name="Lipzen A."/>
            <person name="Riley R."/>
            <person name="Salamov A."/>
            <person name="Simmons B.A."/>
            <person name="Magnuson J.K."/>
            <person name="Henrissat B."/>
            <person name="Mortensen U.H."/>
            <person name="Larsen T.O."/>
            <person name="Devries R.P."/>
            <person name="Grigoriev I.V."/>
            <person name="Machida M."/>
            <person name="Baker S.E."/>
            <person name="Andersen M.R."/>
            <person name="Cantor M.N."/>
            <person name="Hua S.X."/>
        </authorList>
    </citation>
    <scope>NUCLEOTIDE SEQUENCE [LARGE SCALE GENOMIC DNA]</scope>
    <source>
        <strain evidence="5 6">CBS 117616</strain>
    </source>
</reference>
<sequence length="602" mass="67726">MDDDLFAEHFKLDVTIQGDISRQTTFTSDPRLGIRQRKTKTIWRKGRELYDHKVYVESTTAGDVRVVKKVLQKKETLRNILSELRVMGRLSKENGLFVQLIGWFQSNNYICFAMEYCPLGDITQCFEDPLSEVDARNIGCQVLEGLTKLHEIRIMHRDIKPKNILVQQRHPIWVKISDFGISKRVIDGETEARTQHGTLGYMAPEVLFGPLDDEAESSAYTSAVDIWSLGCLLHYLLTKEPPFKKLDELNRYKAGKAFPEEELSAHDIGTSGRRLIKDLVVLEPEKRPAAADIDIMACWKIANPARAISMPGTPCTGQTNGTKVNQPPMRVEKPHQEDSMDYYSLELWHAINNPSTSIARVTAILEQGASANKFLKGLTALHLAVQHGSPAQVELLLEYGADANVKSRPYADTPLHLSTEQRDIRIMELLIDWNADVNAQNADGDTTLHLAIVKGCNLAIIDLLLNKGALVDIIGRRGMTGLQYAIYLDQEDKVRLLLKNCDLNHGDEEGRTALHYAVRSSRTSLDSIQLLVEAGADVLKEGHNSRTPLHEAVQGKRREVISFLVERATDYANRYPELEKDVKRALAPNVPLTHKLSWVFGR</sequence>
<feature type="repeat" description="ANK" evidence="3">
    <location>
        <begin position="544"/>
        <end position="570"/>
    </location>
</feature>
<feature type="domain" description="Protein kinase" evidence="4">
    <location>
        <begin position="39"/>
        <end position="306"/>
    </location>
</feature>
<keyword evidence="2 3" id="KW-0040">ANK repeat</keyword>
<evidence type="ECO:0000259" key="4">
    <source>
        <dbReference type="PROSITE" id="PS50011"/>
    </source>
</evidence>
<feature type="repeat" description="ANK" evidence="3">
    <location>
        <begin position="376"/>
        <end position="408"/>
    </location>
</feature>
<dbReference type="InterPro" id="IPR011009">
    <property type="entry name" value="Kinase-like_dom_sf"/>
</dbReference>
<proteinExistence type="predicted"/>
<evidence type="ECO:0000313" key="5">
    <source>
        <dbReference type="EMBL" id="KAE8415532.1"/>
    </source>
</evidence>
<dbReference type="PROSITE" id="PS00108">
    <property type="entry name" value="PROTEIN_KINASE_ST"/>
    <property type="match status" value="1"/>
</dbReference>
<gene>
    <name evidence="5" type="ORF">BDV36DRAFT_224187</name>
</gene>
<accession>A0ABQ6WEF9</accession>
<dbReference type="Pfam" id="PF00023">
    <property type="entry name" value="Ank"/>
    <property type="match status" value="1"/>
</dbReference>
<organism evidence="5 6">
    <name type="scientific">Aspergillus pseudocaelatus</name>
    <dbReference type="NCBI Taxonomy" id="1825620"/>
    <lineage>
        <taxon>Eukaryota</taxon>
        <taxon>Fungi</taxon>
        <taxon>Dikarya</taxon>
        <taxon>Ascomycota</taxon>
        <taxon>Pezizomycotina</taxon>
        <taxon>Eurotiomycetes</taxon>
        <taxon>Eurotiomycetidae</taxon>
        <taxon>Eurotiales</taxon>
        <taxon>Aspergillaceae</taxon>
        <taxon>Aspergillus</taxon>
        <taxon>Aspergillus subgen. Circumdati</taxon>
    </lineage>
</organism>
<dbReference type="InterPro" id="IPR036770">
    <property type="entry name" value="Ankyrin_rpt-contain_sf"/>
</dbReference>
<dbReference type="PROSITE" id="PS50088">
    <property type="entry name" value="ANK_REPEAT"/>
    <property type="match status" value="5"/>
</dbReference>
<dbReference type="SMART" id="SM00220">
    <property type="entry name" value="S_TKc"/>
    <property type="match status" value="1"/>
</dbReference>